<evidence type="ECO:0000313" key="2">
    <source>
        <dbReference type="EMBL" id="MEV0974755.1"/>
    </source>
</evidence>
<reference evidence="2 3" key="1">
    <citation type="submission" date="2024-06" db="EMBL/GenBank/DDBJ databases">
        <title>The Natural Products Discovery Center: Release of the First 8490 Sequenced Strains for Exploring Actinobacteria Biosynthetic Diversity.</title>
        <authorList>
            <person name="Kalkreuter E."/>
            <person name="Kautsar S.A."/>
            <person name="Yang D."/>
            <person name="Bader C.D."/>
            <person name="Teijaro C.N."/>
            <person name="Fluegel L."/>
            <person name="Davis C.M."/>
            <person name="Simpson J.R."/>
            <person name="Lauterbach L."/>
            <person name="Steele A.D."/>
            <person name="Gui C."/>
            <person name="Meng S."/>
            <person name="Li G."/>
            <person name="Viehrig K."/>
            <person name="Ye F."/>
            <person name="Su P."/>
            <person name="Kiefer A.F."/>
            <person name="Nichols A."/>
            <person name="Cepeda A.J."/>
            <person name="Yan W."/>
            <person name="Fan B."/>
            <person name="Jiang Y."/>
            <person name="Adhikari A."/>
            <person name="Zheng C.-J."/>
            <person name="Schuster L."/>
            <person name="Cowan T.M."/>
            <person name="Smanski M.J."/>
            <person name="Chevrette M.G."/>
            <person name="De Carvalho L.P.S."/>
            <person name="Shen B."/>
        </authorList>
    </citation>
    <scope>NUCLEOTIDE SEQUENCE [LARGE SCALE GENOMIC DNA]</scope>
    <source>
        <strain evidence="2 3">NPDC050100</strain>
    </source>
</reference>
<dbReference type="RefSeq" id="WP_358141717.1">
    <property type="nucleotide sequence ID" value="NZ_JBFALK010000034.1"/>
</dbReference>
<feature type="region of interest" description="Disordered" evidence="1">
    <location>
        <begin position="1"/>
        <end position="28"/>
    </location>
</feature>
<dbReference type="Proteomes" id="UP001551675">
    <property type="component" value="Unassembled WGS sequence"/>
</dbReference>
<protein>
    <submittedName>
        <fullName evidence="2">Uncharacterized protein</fullName>
    </submittedName>
</protein>
<proteinExistence type="predicted"/>
<gene>
    <name evidence="2" type="ORF">AB0I59_39705</name>
</gene>
<evidence type="ECO:0000256" key="1">
    <source>
        <dbReference type="SAM" id="MobiDB-lite"/>
    </source>
</evidence>
<accession>A0ABV3GSZ7</accession>
<organism evidence="2 3">
    <name type="scientific">Microtetraspora glauca</name>
    <dbReference type="NCBI Taxonomy" id="1996"/>
    <lineage>
        <taxon>Bacteria</taxon>
        <taxon>Bacillati</taxon>
        <taxon>Actinomycetota</taxon>
        <taxon>Actinomycetes</taxon>
        <taxon>Streptosporangiales</taxon>
        <taxon>Streptosporangiaceae</taxon>
        <taxon>Microtetraspora</taxon>
    </lineage>
</organism>
<comment type="caution">
    <text evidence="2">The sequence shown here is derived from an EMBL/GenBank/DDBJ whole genome shotgun (WGS) entry which is preliminary data.</text>
</comment>
<evidence type="ECO:0000313" key="3">
    <source>
        <dbReference type="Proteomes" id="UP001551675"/>
    </source>
</evidence>
<name>A0ABV3GSZ7_MICGL</name>
<sequence>MTMRDTRIGTTEAGDGSDFGTAQEPTRCHRQTMRTLASGLGGNYAAVVIESSSDDLRLSARGSIDRHLIGLYRATDKADKTGELLLIASDAGMDTANAFRLAQPEQRQCPAY</sequence>
<keyword evidence="3" id="KW-1185">Reference proteome</keyword>
<dbReference type="EMBL" id="JBFALK010000034">
    <property type="protein sequence ID" value="MEV0974755.1"/>
    <property type="molecule type" value="Genomic_DNA"/>
</dbReference>